<evidence type="ECO:0000313" key="3">
    <source>
        <dbReference type="Proteomes" id="UP000551327"/>
    </source>
</evidence>
<accession>A0A7X1FZL0</accession>
<feature type="compositionally biased region" description="Low complexity" evidence="1">
    <location>
        <begin position="9"/>
        <end position="19"/>
    </location>
</feature>
<comment type="caution">
    <text evidence="2">The sequence shown here is derived from an EMBL/GenBank/DDBJ whole genome shotgun (WGS) entry which is preliminary data.</text>
</comment>
<keyword evidence="3" id="KW-1185">Reference proteome</keyword>
<feature type="region of interest" description="Disordered" evidence="1">
    <location>
        <begin position="1"/>
        <end position="24"/>
    </location>
</feature>
<reference evidence="2 3" key="1">
    <citation type="submission" date="2020-08" db="EMBL/GenBank/DDBJ databases">
        <title>The genome sequence of type strain Novosphingobium piscinae KCTC 42194.</title>
        <authorList>
            <person name="Liu Y."/>
        </authorList>
    </citation>
    <scope>NUCLEOTIDE SEQUENCE [LARGE SCALE GENOMIC DNA]</scope>
    <source>
        <strain evidence="2 3">KCTC 42194</strain>
    </source>
</reference>
<name>A0A7X1FZL0_9SPHN</name>
<dbReference type="EMBL" id="JACLAX010000012">
    <property type="protein sequence ID" value="MBC2669905.1"/>
    <property type="molecule type" value="Genomic_DNA"/>
</dbReference>
<evidence type="ECO:0000313" key="2">
    <source>
        <dbReference type="EMBL" id="MBC2669905.1"/>
    </source>
</evidence>
<organism evidence="2 3">
    <name type="scientific">Novosphingobium piscinae</name>
    <dbReference type="NCBI Taxonomy" id="1507448"/>
    <lineage>
        <taxon>Bacteria</taxon>
        <taxon>Pseudomonadati</taxon>
        <taxon>Pseudomonadota</taxon>
        <taxon>Alphaproteobacteria</taxon>
        <taxon>Sphingomonadales</taxon>
        <taxon>Sphingomonadaceae</taxon>
        <taxon>Novosphingobium</taxon>
    </lineage>
</organism>
<protein>
    <submittedName>
        <fullName evidence="2">Uncharacterized protein</fullName>
    </submittedName>
</protein>
<gene>
    <name evidence="2" type="ORF">H7F53_12180</name>
</gene>
<dbReference type="AlphaFoldDB" id="A0A7X1FZL0"/>
<sequence>MPGNRESVAIAAGPASAAQPAPPPGLTYADLADLADGTPVVLRAKPRGATRVEAERAPGLRPGHARLYIEARTVALIAGPDQAGDSLRYLIDVPLDAKGKLPKRAKGDVVLFARTNPARPGELQLVAPDGEVAWSAELETRLKGVLAALLAPDAPPRIGGVREAIHVSGTLAGEGETQLFLATADGEPASISVVRRPGASPRWSVSFSEVLDARGEPPAPETLEWYRLACFLPPRLPAQAHVSASAADRTQAEADYRLVLAALGPCPRSRG</sequence>
<proteinExistence type="predicted"/>
<dbReference type="Proteomes" id="UP000551327">
    <property type="component" value="Unassembled WGS sequence"/>
</dbReference>
<evidence type="ECO:0000256" key="1">
    <source>
        <dbReference type="SAM" id="MobiDB-lite"/>
    </source>
</evidence>